<dbReference type="PANTHER" id="PTHR42760:SF124">
    <property type="entry name" value="SHORT-CHAIN DEHYDROGENASE_REDUCTASE"/>
    <property type="match status" value="1"/>
</dbReference>
<organism evidence="4 5">
    <name type="scientific">Bordetella genomosp. 4</name>
    <dbReference type="NCBI Taxonomy" id="463044"/>
    <lineage>
        <taxon>Bacteria</taxon>
        <taxon>Pseudomonadati</taxon>
        <taxon>Pseudomonadota</taxon>
        <taxon>Betaproteobacteria</taxon>
        <taxon>Burkholderiales</taxon>
        <taxon>Alcaligenaceae</taxon>
        <taxon>Bordetella</taxon>
    </lineage>
</organism>
<dbReference type="PANTHER" id="PTHR42760">
    <property type="entry name" value="SHORT-CHAIN DEHYDROGENASES/REDUCTASES FAMILY MEMBER"/>
    <property type="match status" value="1"/>
</dbReference>
<keyword evidence="5" id="KW-1185">Reference proteome</keyword>
<dbReference type="Gene3D" id="3.40.50.720">
    <property type="entry name" value="NAD(P)-binding Rossmann-like Domain"/>
    <property type="match status" value="1"/>
</dbReference>
<dbReference type="NCBIfam" id="NF005559">
    <property type="entry name" value="PRK07231.1"/>
    <property type="match status" value="1"/>
</dbReference>
<sequence length="287" mass="30616">MFLSESSDHRSRSLPPDREVDGQSHAQRPSYYPGLAGKVVVCTGAAAGIGLAMARAFARHEAHLVLLDVNPDTLSAAQASLRQQYRNIDVDAICVSVMDSEAVERAFQAIDARYGRVDVLLNNAGISMNRPTLTLAPDDWRRAVDINLNGLFYCCQQAAQRMTRDGSGVILNTASMYGIVAAPERAAYCASKAAVVALSKSLALEWAPHGVRVNAICPGYIRTDLVNDLVARGALDADVLAAHTPMRRLGTPEEIAEAALFLASDGAAFVTGHAYVADGGWTANGYL</sequence>
<dbReference type="PRINTS" id="PR00080">
    <property type="entry name" value="SDRFAMILY"/>
</dbReference>
<dbReference type="InterPro" id="IPR002347">
    <property type="entry name" value="SDR_fam"/>
</dbReference>
<evidence type="ECO:0000313" key="5">
    <source>
        <dbReference type="Proteomes" id="UP000216885"/>
    </source>
</evidence>
<evidence type="ECO:0000313" key="4">
    <source>
        <dbReference type="EMBL" id="OZI54706.1"/>
    </source>
</evidence>
<protein>
    <submittedName>
        <fullName evidence="4">Short-chain dehydrogenase</fullName>
    </submittedName>
</protein>
<dbReference type="AlphaFoldDB" id="A0A261TYE2"/>
<dbReference type="PROSITE" id="PS00061">
    <property type="entry name" value="ADH_SHORT"/>
    <property type="match status" value="1"/>
</dbReference>
<feature type="compositionally biased region" description="Basic and acidic residues" evidence="2">
    <location>
        <begin position="1"/>
        <end position="22"/>
    </location>
</feature>
<dbReference type="RefSeq" id="WP_094838480.1">
    <property type="nucleotide sequence ID" value="NZ_NEVQ01000016.1"/>
</dbReference>
<dbReference type="InterPro" id="IPR057326">
    <property type="entry name" value="KR_dom"/>
</dbReference>
<dbReference type="CDD" id="cd05233">
    <property type="entry name" value="SDR_c"/>
    <property type="match status" value="1"/>
</dbReference>
<dbReference type="SUPFAM" id="SSF51735">
    <property type="entry name" value="NAD(P)-binding Rossmann-fold domains"/>
    <property type="match status" value="1"/>
</dbReference>
<evidence type="ECO:0000256" key="1">
    <source>
        <dbReference type="ARBA" id="ARBA00006484"/>
    </source>
</evidence>
<dbReference type="InterPro" id="IPR036291">
    <property type="entry name" value="NAD(P)-bd_dom_sf"/>
</dbReference>
<feature type="region of interest" description="Disordered" evidence="2">
    <location>
        <begin position="1"/>
        <end position="29"/>
    </location>
</feature>
<proteinExistence type="inferred from homology"/>
<dbReference type="InterPro" id="IPR020904">
    <property type="entry name" value="Sc_DH/Rdtase_CS"/>
</dbReference>
<dbReference type="EMBL" id="NEVQ01000016">
    <property type="protein sequence ID" value="OZI54706.1"/>
    <property type="molecule type" value="Genomic_DNA"/>
</dbReference>
<gene>
    <name evidence="4" type="ORF">CAL20_17210</name>
</gene>
<accession>A0A261TYE2</accession>
<dbReference type="PRINTS" id="PR00081">
    <property type="entry name" value="GDHRDH"/>
</dbReference>
<feature type="domain" description="Ketoreductase" evidence="3">
    <location>
        <begin position="38"/>
        <end position="224"/>
    </location>
</feature>
<dbReference type="SMART" id="SM00822">
    <property type="entry name" value="PKS_KR"/>
    <property type="match status" value="1"/>
</dbReference>
<reference evidence="4 5" key="1">
    <citation type="submission" date="2017-05" db="EMBL/GenBank/DDBJ databases">
        <title>Complete and WGS of Bordetella genogroups.</title>
        <authorList>
            <person name="Spilker T."/>
            <person name="LiPuma J."/>
        </authorList>
    </citation>
    <scope>NUCLEOTIDE SEQUENCE [LARGE SCALE GENOMIC DNA]</scope>
    <source>
        <strain evidence="4 5">AU9919</strain>
    </source>
</reference>
<evidence type="ECO:0000256" key="2">
    <source>
        <dbReference type="SAM" id="MobiDB-lite"/>
    </source>
</evidence>
<comment type="similarity">
    <text evidence="1">Belongs to the short-chain dehydrogenases/reductases (SDR) family.</text>
</comment>
<dbReference type="Pfam" id="PF13561">
    <property type="entry name" value="adh_short_C2"/>
    <property type="match status" value="1"/>
</dbReference>
<dbReference type="GO" id="GO:0016616">
    <property type="term" value="F:oxidoreductase activity, acting on the CH-OH group of donors, NAD or NADP as acceptor"/>
    <property type="evidence" value="ECO:0007669"/>
    <property type="project" value="TreeGrafter"/>
</dbReference>
<comment type="caution">
    <text evidence="4">The sequence shown here is derived from an EMBL/GenBank/DDBJ whole genome shotgun (WGS) entry which is preliminary data.</text>
</comment>
<evidence type="ECO:0000259" key="3">
    <source>
        <dbReference type="SMART" id="SM00822"/>
    </source>
</evidence>
<dbReference type="FunFam" id="3.40.50.720:FF:000084">
    <property type="entry name" value="Short-chain dehydrogenase reductase"/>
    <property type="match status" value="1"/>
</dbReference>
<name>A0A261TYE2_9BORD</name>
<dbReference type="Proteomes" id="UP000216885">
    <property type="component" value="Unassembled WGS sequence"/>
</dbReference>